<comment type="caution">
    <text evidence="2">The sequence shown here is derived from an EMBL/GenBank/DDBJ whole genome shotgun (WGS) entry which is preliminary data.</text>
</comment>
<protein>
    <submittedName>
        <fullName evidence="2">Uncharacterized protein</fullName>
    </submittedName>
</protein>
<name>A0AA40CN96_9PEZI</name>
<evidence type="ECO:0000313" key="2">
    <source>
        <dbReference type="EMBL" id="KAK0643189.1"/>
    </source>
</evidence>
<gene>
    <name evidence="2" type="ORF">B0T16DRAFT_459361</name>
</gene>
<reference evidence="2" key="1">
    <citation type="submission" date="2023-06" db="EMBL/GenBank/DDBJ databases">
        <title>Genome-scale phylogeny and comparative genomics of the fungal order Sordariales.</title>
        <authorList>
            <consortium name="Lawrence Berkeley National Laboratory"/>
            <person name="Hensen N."/>
            <person name="Bonometti L."/>
            <person name="Westerberg I."/>
            <person name="Brannstrom I.O."/>
            <person name="Guillou S."/>
            <person name="Cros-Aarteil S."/>
            <person name="Calhoun S."/>
            <person name="Haridas S."/>
            <person name="Kuo A."/>
            <person name="Mondo S."/>
            <person name="Pangilinan J."/>
            <person name="Riley R."/>
            <person name="Labutti K."/>
            <person name="Andreopoulos B."/>
            <person name="Lipzen A."/>
            <person name="Chen C."/>
            <person name="Yanf M."/>
            <person name="Daum C."/>
            <person name="Ng V."/>
            <person name="Clum A."/>
            <person name="Steindorff A."/>
            <person name="Ohm R."/>
            <person name="Martin F."/>
            <person name="Silar P."/>
            <person name="Natvig D."/>
            <person name="Lalanne C."/>
            <person name="Gautier V."/>
            <person name="Ament-Velasquez S.L."/>
            <person name="Kruys A."/>
            <person name="Hutchinson M.I."/>
            <person name="Powell A.J."/>
            <person name="Barry K."/>
            <person name="Miller A.N."/>
            <person name="Grigoriev I.V."/>
            <person name="Debuchy R."/>
            <person name="Gladieux P."/>
            <person name="Thoren M.H."/>
            <person name="Johannesson H."/>
        </authorList>
    </citation>
    <scope>NUCLEOTIDE SEQUENCE</scope>
    <source>
        <strain evidence="2">SMH2532-1</strain>
    </source>
</reference>
<evidence type="ECO:0000256" key="1">
    <source>
        <dbReference type="SAM" id="MobiDB-lite"/>
    </source>
</evidence>
<dbReference type="EMBL" id="JAULSV010000005">
    <property type="protein sequence ID" value="KAK0643189.1"/>
    <property type="molecule type" value="Genomic_DNA"/>
</dbReference>
<feature type="region of interest" description="Disordered" evidence="1">
    <location>
        <begin position="388"/>
        <end position="484"/>
    </location>
</feature>
<evidence type="ECO:0000313" key="3">
    <source>
        <dbReference type="Proteomes" id="UP001174936"/>
    </source>
</evidence>
<dbReference type="Proteomes" id="UP001174936">
    <property type="component" value="Unassembled WGS sequence"/>
</dbReference>
<feature type="compositionally biased region" description="Polar residues" evidence="1">
    <location>
        <begin position="353"/>
        <end position="366"/>
    </location>
</feature>
<keyword evidence="3" id="KW-1185">Reference proteome</keyword>
<feature type="region of interest" description="Disordered" evidence="1">
    <location>
        <begin position="349"/>
        <end position="368"/>
    </location>
</feature>
<dbReference type="AlphaFoldDB" id="A0AA40CN96"/>
<proteinExistence type="predicted"/>
<organism evidence="2 3">
    <name type="scientific">Cercophora newfieldiana</name>
    <dbReference type="NCBI Taxonomy" id="92897"/>
    <lineage>
        <taxon>Eukaryota</taxon>
        <taxon>Fungi</taxon>
        <taxon>Dikarya</taxon>
        <taxon>Ascomycota</taxon>
        <taxon>Pezizomycotina</taxon>
        <taxon>Sordariomycetes</taxon>
        <taxon>Sordariomycetidae</taxon>
        <taxon>Sordariales</taxon>
        <taxon>Lasiosphaeriaceae</taxon>
        <taxon>Cercophora</taxon>
    </lineage>
</organism>
<feature type="compositionally biased region" description="Acidic residues" evidence="1">
    <location>
        <begin position="416"/>
        <end position="425"/>
    </location>
</feature>
<sequence>MDPSRILNPVTEVGITHTPGAPTQPSATSTAPRVMFECEAEECQEKEFPEVFQNAHSLALHAYKHHKNEEALLFKLAPALRVECDCGQIFTSVEWLQKHVMTVPTRSKLGHKPLIEMLEHRDEVVRRAGGPVEYVHCALCGLKIISSAELSLKGAPRRSDLFNQHFKKHGMEQGTANWRIVYSTYLRGCDAVIQSTVSVLDRDTGVHHDVPSIPELSLVLLALERDGIGRPHKQSHSVWAFRQEEPGNPNGEIIKNVTDTKGYTRGWSKVGSMSAYLAWVHKFVGSQYCHSFTRQGCYGHDPEQFLLAHPQLRQGFFLPSCNKWFSTKTGGAWQREALKAQQAEACKVPLPASTPSSRRPSNSLSVGGNLAAPARDFPIFSFVGPTPSRPTFSRDGEESPAFPPKPPFKWTGGWADSDDDDDSSEAQETPRVMVFTGVVGPRPSRPSFTREDEEPPTSNPLKRRFQWTAEEDETEPEDKRLRPV</sequence>
<accession>A0AA40CN96</accession>